<sequence length="131" mass="13139">MGLLDSLEGMAAQAMTGSGNDTMKVAGGLMEALNNHPGGLGAVVDNFRNNGLGDHVDAMQNGQTPALSPDQVQAGLSGTGLLEAAAAKAGVSPEVAQQVMSTVLPLVMSHFVQNGTAPEQGMLGGLLSKLL</sequence>
<gene>
    <name evidence="1" type="ORF">SAMN05421819_2953</name>
</gene>
<name>A0A1H6A7P9_9BACT</name>
<dbReference type="Gene3D" id="1.10.10.690">
    <property type="entry name" value="YidB-like"/>
    <property type="match status" value="1"/>
</dbReference>
<dbReference type="SUPFAM" id="SSF140804">
    <property type="entry name" value="YidB-like"/>
    <property type="match status" value="1"/>
</dbReference>
<dbReference type="InterPro" id="IPR027405">
    <property type="entry name" value="YidB-like"/>
</dbReference>
<dbReference type="OrthoDB" id="120162at2"/>
<reference evidence="1 2" key="1">
    <citation type="submission" date="2016-10" db="EMBL/GenBank/DDBJ databases">
        <authorList>
            <person name="de Groot N.N."/>
        </authorList>
    </citation>
    <scope>NUCLEOTIDE SEQUENCE [LARGE SCALE GENOMIC DNA]</scope>
    <source>
        <strain evidence="1 2">DSM 22489</strain>
    </source>
</reference>
<keyword evidence="2" id="KW-1185">Reference proteome</keyword>
<dbReference type="Proteomes" id="UP000236728">
    <property type="component" value="Unassembled WGS sequence"/>
</dbReference>
<dbReference type="Pfam" id="PF20159">
    <property type="entry name" value="YidB"/>
    <property type="match status" value="1"/>
</dbReference>
<evidence type="ECO:0000313" key="2">
    <source>
        <dbReference type="Proteomes" id="UP000236728"/>
    </source>
</evidence>
<dbReference type="InterPro" id="IPR045372">
    <property type="entry name" value="YidB"/>
</dbReference>
<evidence type="ECO:0000313" key="1">
    <source>
        <dbReference type="EMBL" id="SEG44204.1"/>
    </source>
</evidence>
<protein>
    <submittedName>
        <fullName evidence="1">Uncharacterized conserved protein YidB, DUF937 family</fullName>
    </submittedName>
</protein>
<proteinExistence type="predicted"/>
<dbReference type="RefSeq" id="WP_103933830.1">
    <property type="nucleotide sequence ID" value="NZ_FNVA01000005.1"/>
</dbReference>
<organism evidence="1 2">
    <name type="scientific">Bryocella elongata</name>
    <dbReference type="NCBI Taxonomy" id="863522"/>
    <lineage>
        <taxon>Bacteria</taxon>
        <taxon>Pseudomonadati</taxon>
        <taxon>Acidobacteriota</taxon>
        <taxon>Terriglobia</taxon>
        <taxon>Terriglobales</taxon>
        <taxon>Acidobacteriaceae</taxon>
        <taxon>Bryocella</taxon>
    </lineage>
</organism>
<dbReference type="AlphaFoldDB" id="A0A1H6A7P9"/>
<accession>A0A1H6A7P9</accession>
<dbReference type="EMBL" id="FNVA01000005">
    <property type="protein sequence ID" value="SEG44204.1"/>
    <property type="molecule type" value="Genomic_DNA"/>
</dbReference>